<comment type="pathway">
    <text evidence="9">Cofactor biosynthesis; coenzyme A biosynthesis; CoA from (R)-pantothenate: step 4/5.</text>
</comment>
<dbReference type="InterPro" id="IPR004821">
    <property type="entry name" value="Cyt_trans-like"/>
</dbReference>
<dbReference type="EMBL" id="JACHMK010000001">
    <property type="protein sequence ID" value="MBB6334483.1"/>
    <property type="molecule type" value="Genomic_DNA"/>
</dbReference>
<comment type="caution">
    <text evidence="10">The sequence shown here is derived from an EMBL/GenBank/DDBJ whole genome shotgun (WGS) entry which is preliminary data.</text>
</comment>
<sequence length="156" mass="16766">MTTALFAGSFDPITIGHVDVVTRVLGFVDELVVAVGVNPAKRYLFDQPRRVEMVERALEGVEGVRVVSMPGALLDCAREAGAEIIVKGVRTAADFDFEVPQSVVNRDIGGIDTVLIPARPELSVVSSSVVRELMGLGLDVSRYVPTAIMPFLRNNG</sequence>
<dbReference type="Gene3D" id="3.40.50.620">
    <property type="entry name" value="HUPs"/>
    <property type="match status" value="1"/>
</dbReference>
<evidence type="ECO:0000256" key="3">
    <source>
        <dbReference type="ARBA" id="ARBA00022695"/>
    </source>
</evidence>
<comment type="function">
    <text evidence="9">Reversibly transfers an adenylyl group from ATP to 4'-phosphopantetheine, yielding dephospho-CoA (dPCoA) and pyrophosphate.</text>
</comment>
<feature type="binding site" evidence="9">
    <location>
        <position position="98"/>
    </location>
    <ligand>
        <name>ATP</name>
        <dbReference type="ChEBI" id="CHEBI:30616"/>
    </ligand>
</feature>
<dbReference type="GO" id="GO:0005737">
    <property type="term" value="C:cytoplasm"/>
    <property type="evidence" value="ECO:0007669"/>
    <property type="project" value="UniProtKB-SubCell"/>
</dbReference>
<keyword evidence="2 9" id="KW-0808">Transferase</keyword>
<dbReference type="InterPro" id="IPR014729">
    <property type="entry name" value="Rossmann-like_a/b/a_fold"/>
</dbReference>
<keyword evidence="4 9" id="KW-0547">Nucleotide-binding</keyword>
<dbReference type="AlphaFoldDB" id="A0A7K0KAQ2"/>
<dbReference type="NCBIfam" id="TIGR01510">
    <property type="entry name" value="coaD_prev_kdtB"/>
    <property type="match status" value="1"/>
</dbReference>
<dbReference type="GO" id="GO:0015937">
    <property type="term" value="P:coenzyme A biosynthetic process"/>
    <property type="evidence" value="ECO:0007669"/>
    <property type="project" value="UniProtKB-UniRule"/>
</dbReference>
<keyword evidence="5 9" id="KW-0067">ATP-binding</keyword>
<comment type="catalytic activity">
    <reaction evidence="8 9">
        <text>(R)-4'-phosphopantetheine + ATP + H(+) = 3'-dephospho-CoA + diphosphate</text>
        <dbReference type="Rhea" id="RHEA:19801"/>
        <dbReference type="ChEBI" id="CHEBI:15378"/>
        <dbReference type="ChEBI" id="CHEBI:30616"/>
        <dbReference type="ChEBI" id="CHEBI:33019"/>
        <dbReference type="ChEBI" id="CHEBI:57328"/>
        <dbReference type="ChEBI" id="CHEBI:61723"/>
        <dbReference type="EC" id="2.7.7.3"/>
    </reaction>
</comment>
<dbReference type="Pfam" id="PF01467">
    <property type="entry name" value="CTP_transf_like"/>
    <property type="match status" value="1"/>
</dbReference>
<dbReference type="GO" id="GO:0004595">
    <property type="term" value="F:pantetheine-phosphate adenylyltransferase activity"/>
    <property type="evidence" value="ECO:0007669"/>
    <property type="project" value="UniProtKB-UniRule"/>
</dbReference>
<evidence type="ECO:0000256" key="8">
    <source>
        <dbReference type="ARBA" id="ARBA00029346"/>
    </source>
</evidence>
<comment type="subunit">
    <text evidence="9">Homohexamer.</text>
</comment>
<dbReference type="GeneID" id="85978081"/>
<proteinExistence type="inferred from homology"/>
<organism evidence="10 11">
    <name type="scientific">Schaalia hyovaginalis</name>
    <dbReference type="NCBI Taxonomy" id="29316"/>
    <lineage>
        <taxon>Bacteria</taxon>
        <taxon>Bacillati</taxon>
        <taxon>Actinomycetota</taxon>
        <taxon>Actinomycetes</taxon>
        <taxon>Actinomycetales</taxon>
        <taxon>Actinomycetaceae</taxon>
        <taxon>Schaalia</taxon>
    </lineage>
</organism>
<accession>A0A7K0KAQ2</accession>
<keyword evidence="6 9" id="KW-0460">Magnesium</keyword>
<feature type="binding site" evidence="9">
    <location>
        <position position="87"/>
    </location>
    <ligand>
        <name>substrate</name>
    </ligand>
</feature>
<feature type="binding site" evidence="9">
    <location>
        <begin position="122"/>
        <end position="128"/>
    </location>
    <ligand>
        <name>ATP</name>
        <dbReference type="ChEBI" id="CHEBI:30616"/>
    </ligand>
</feature>
<keyword evidence="11" id="KW-1185">Reference proteome</keyword>
<dbReference type="PANTHER" id="PTHR21342:SF1">
    <property type="entry name" value="PHOSPHOPANTETHEINE ADENYLYLTRANSFERASE"/>
    <property type="match status" value="1"/>
</dbReference>
<dbReference type="PRINTS" id="PR01020">
    <property type="entry name" value="LPSBIOSNTHSS"/>
</dbReference>
<evidence type="ECO:0000256" key="6">
    <source>
        <dbReference type="ARBA" id="ARBA00022842"/>
    </source>
</evidence>
<dbReference type="InterPro" id="IPR001980">
    <property type="entry name" value="PPAT"/>
</dbReference>
<feature type="binding site" evidence="9">
    <location>
        <position position="73"/>
    </location>
    <ligand>
        <name>substrate</name>
    </ligand>
</feature>
<evidence type="ECO:0000256" key="4">
    <source>
        <dbReference type="ARBA" id="ARBA00022741"/>
    </source>
</evidence>
<reference evidence="10" key="1">
    <citation type="submission" date="2020-08" db="EMBL/GenBank/DDBJ databases">
        <title>Sequencing the genomes of 1000 actinobacteria strains.</title>
        <authorList>
            <person name="Klenk H.-P."/>
        </authorList>
    </citation>
    <scope>NUCLEOTIDE SEQUENCE</scope>
    <source>
        <strain evidence="10">DSM 10695</strain>
    </source>
</reference>
<evidence type="ECO:0000256" key="1">
    <source>
        <dbReference type="ARBA" id="ARBA00022490"/>
    </source>
</evidence>
<keyword evidence="1 9" id="KW-0963">Cytoplasm</keyword>
<evidence type="ECO:0000313" key="11">
    <source>
        <dbReference type="Proteomes" id="UP000617426"/>
    </source>
</evidence>
<comment type="similarity">
    <text evidence="9">Belongs to the bacterial CoaD family.</text>
</comment>
<evidence type="ECO:0000256" key="5">
    <source>
        <dbReference type="ARBA" id="ARBA00022840"/>
    </source>
</evidence>
<feature type="binding site" evidence="9">
    <location>
        <begin position="88"/>
        <end position="90"/>
    </location>
    <ligand>
        <name>ATP</name>
        <dbReference type="ChEBI" id="CHEBI:30616"/>
    </ligand>
</feature>
<keyword evidence="3 9" id="KW-0548">Nucleotidyltransferase</keyword>
<protein>
    <recommendedName>
        <fullName evidence="9">Phosphopantetheine adenylyltransferase</fullName>
        <ecNumber evidence="9">2.7.7.3</ecNumber>
    </recommendedName>
    <alternativeName>
        <fullName evidence="9">Dephospho-CoA pyrophosphorylase</fullName>
    </alternativeName>
    <alternativeName>
        <fullName evidence="9">Pantetheine-phosphate adenylyltransferase</fullName>
        <shortName evidence="9">PPAT</shortName>
    </alternativeName>
</protein>
<feature type="site" description="Transition state stabilizer" evidence="9">
    <location>
        <position position="17"/>
    </location>
</feature>
<dbReference type="OrthoDB" id="9806661at2"/>
<dbReference type="EC" id="2.7.7.3" evidence="9"/>
<dbReference type="HAMAP" id="MF_00151">
    <property type="entry name" value="PPAT_bact"/>
    <property type="match status" value="1"/>
</dbReference>
<comment type="subcellular location">
    <subcellularLocation>
        <location evidence="9">Cytoplasm</location>
    </subcellularLocation>
</comment>
<dbReference type="PANTHER" id="PTHR21342">
    <property type="entry name" value="PHOSPHOPANTETHEINE ADENYLYLTRANSFERASE"/>
    <property type="match status" value="1"/>
</dbReference>
<feature type="binding site" evidence="9">
    <location>
        <position position="41"/>
    </location>
    <ligand>
        <name>substrate</name>
    </ligand>
</feature>
<feature type="binding site" evidence="9">
    <location>
        <position position="9"/>
    </location>
    <ligand>
        <name>substrate</name>
    </ligand>
</feature>
<feature type="binding site" evidence="9">
    <location>
        <position position="17"/>
    </location>
    <ligand>
        <name>ATP</name>
        <dbReference type="ChEBI" id="CHEBI:30616"/>
    </ligand>
</feature>
<gene>
    <name evidence="9" type="primary">coaD</name>
    <name evidence="10" type="ORF">HD592_001048</name>
</gene>
<feature type="binding site" evidence="9">
    <location>
        <begin position="9"/>
        <end position="10"/>
    </location>
    <ligand>
        <name>ATP</name>
        <dbReference type="ChEBI" id="CHEBI:30616"/>
    </ligand>
</feature>
<comment type="cofactor">
    <cofactor evidence="9">
        <name>Mg(2+)</name>
        <dbReference type="ChEBI" id="CHEBI:18420"/>
    </cofactor>
</comment>
<evidence type="ECO:0000313" key="10">
    <source>
        <dbReference type="EMBL" id="MBB6334483.1"/>
    </source>
</evidence>
<dbReference type="NCBIfam" id="TIGR00125">
    <property type="entry name" value="cyt_tran_rel"/>
    <property type="match status" value="1"/>
</dbReference>
<dbReference type="SUPFAM" id="SSF52374">
    <property type="entry name" value="Nucleotidylyl transferase"/>
    <property type="match status" value="1"/>
</dbReference>
<keyword evidence="7 9" id="KW-0173">Coenzyme A biosynthesis</keyword>
<dbReference type="RefSeq" id="WP_154478609.1">
    <property type="nucleotide sequence ID" value="NZ_JACHMK010000001.1"/>
</dbReference>
<evidence type="ECO:0000256" key="7">
    <source>
        <dbReference type="ARBA" id="ARBA00022993"/>
    </source>
</evidence>
<evidence type="ECO:0000256" key="9">
    <source>
        <dbReference type="HAMAP-Rule" id="MF_00151"/>
    </source>
</evidence>
<name>A0A7K0KAQ2_9ACTO</name>
<evidence type="ECO:0000256" key="2">
    <source>
        <dbReference type="ARBA" id="ARBA00022679"/>
    </source>
</evidence>
<dbReference type="Proteomes" id="UP000617426">
    <property type="component" value="Unassembled WGS sequence"/>
</dbReference>
<dbReference type="GO" id="GO:0005524">
    <property type="term" value="F:ATP binding"/>
    <property type="evidence" value="ECO:0007669"/>
    <property type="project" value="UniProtKB-KW"/>
</dbReference>